<keyword evidence="2" id="KW-1185">Reference proteome</keyword>
<name>A0A5B7DUZ3_PORTR</name>
<evidence type="ECO:0000313" key="2">
    <source>
        <dbReference type="Proteomes" id="UP000324222"/>
    </source>
</evidence>
<dbReference type="Proteomes" id="UP000324222">
    <property type="component" value="Unassembled WGS sequence"/>
</dbReference>
<reference evidence="1 2" key="1">
    <citation type="submission" date="2019-05" db="EMBL/GenBank/DDBJ databases">
        <title>Another draft genome of Portunus trituberculatus and its Hox gene families provides insights of decapod evolution.</title>
        <authorList>
            <person name="Jeong J.-H."/>
            <person name="Song I."/>
            <person name="Kim S."/>
            <person name="Choi T."/>
            <person name="Kim D."/>
            <person name="Ryu S."/>
            <person name="Kim W."/>
        </authorList>
    </citation>
    <scope>NUCLEOTIDE SEQUENCE [LARGE SCALE GENOMIC DNA]</scope>
    <source>
        <tissue evidence="1">Muscle</tissue>
    </source>
</reference>
<dbReference type="AlphaFoldDB" id="A0A5B7DUZ3"/>
<comment type="caution">
    <text evidence="1">The sequence shown here is derived from an EMBL/GenBank/DDBJ whole genome shotgun (WGS) entry which is preliminary data.</text>
</comment>
<sequence>MVEIAQQWWTTGCEVVSTGGGVVWCRSSRHTQHPQIRPYLPSLSWYSLWRTSWEGRSGRVCALEVSWSCRVVARVAALSFLMLPWISIST</sequence>
<evidence type="ECO:0000313" key="1">
    <source>
        <dbReference type="EMBL" id="MPC25300.1"/>
    </source>
</evidence>
<gene>
    <name evidence="1" type="ORF">E2C01_018406</name>
</gene>
<organism evidence="1 2">
    <name type="scientific">Portunus trituberculatus</name>
    <name type="common">Swimming crab</name>
    <name type="synonym">Neptunus trituberculatus</name>
    <dbReference type="NCBI Taxonomy" id="210409"/>
    <lineage>
        <taxon>Eukaryota</taxon>
        <taxon>Metazoa</taxon>
        <taxon>Ecdysozoa</taxon>
        <taxon>Arthropoda</taxon>
        <taxon>Crustacea</taxon>
        <taxon>Multicrustacea</taxon>
        <taxon>Malacostraca</taxon>
        <taxon>Eumalacostraca</taxon>
        <taxon>Eucarida</taxon>
        <taxon>Decapoda</taxon>
        <taxon>Pleocyemata</taxon>
        <taxon>Brachyura</taxon>
        <taxon>Eubrachyura</taxon>
        <taxon>Portunoidea</taxon>
        <taxon>Portunidae</taxon>
        <taxon>Portuninae</taxon>
        <taxon>Portunus</taxon>
    </lineage>
</organism>
<proteinExistence type="predicted"/>
<accession>A0A5B7DUZ3</accession>
<protein>
    <submittedName>
        <fullName evidence="1">Uncharacterized protein</fullName>
    </submittedName>
</protein>
<dbReference type="EMBL" id="VSRR010001443">
    <property type="protein sequence ID" value="MPC25300.1"/>
    <property type="molecule type" value="Genomic_DNA"/>
</dbReference>